<evidence type="ECO:0000313" key="1">
    <source>
        <dbReference type="EMBL" id="MDT0574655.1"/>
    </source>
</evidence>
<gene>
    <name evidence="1" type="ORF">RM533_00490</name>
</gene>
<dbReference type="Proteomes" id="UP001259803">
    <property type="component" value="Unassembled WGS sequence"/>
</dbReference>
<accession>A0ABU2ZDI2</accession>
<sequence>MEKYTQDDIPGDQPATMIDLEGRTPIIGVIYECAKHFALYKEHARQNARILLTKPVHRDGRATRTWILEPEEIARLADRLLGDETG</sequence>
<dbReference type="RefSeq" id="WP_311339228.1">
    <property type="nucleotide sequence ID" value="NZ_JAVRHS010000001.1"/>
</dbReference>
<evidence type="ECO:0008006" key="3">
    <source>
        <dbReference type="Google" id="ProtNLM"/>
    </source>
</evidence>
<reference evidence="1 2" key="1">
    <citation type="submission" date="2023-09" db="EMBL/GenBank/DDBJ databases">
        <authorList>
            <person name="Rey-Velasco X."/>
        </authorList>
    </citation>
    <scope>NUCLEOTIDE SEQUENCE [LARGE SCALE GENOMIC DNA]</scope>
    <source>
        <strain evidence="1 2">F390</strain>
    </source>
</reference>
<proteinExistence type="predicted"/>
<evidence type="ECO:0000313" key="2">
    <source>
        <dbReference type="Proteomes" id="UP001259803"/>
    </source>
</evidence>
<comment type="caution">
    <text evidence="1">The sequence shown here is derived from an EMBL/GenBank/DDBJ whole genome shotgun (WGS) entry which is preliminary data.</text>
</comment>
<keyword evidence="2" id="KW-1185">Reference proteome</keyword>
<dbReference type="EMBL" id="JAVRHS010000001">
    <property type="protein sequence ID" value="MDT0574655.1"/>
    <property type="molecule type" value="Genomic_DNA"/>
</dbReference>
<protein>
    <recommendedName>
        <fullName evidence="3">Sulfatase-modifying factor protein</fullName>
    </recommendedName>
</protein>
<organism evidence="1 2">
    <name type="scientific">Croceicoccus esteveae</name>
    <dbReference type="NCBI Taxonomy" id="3075597"/>
    <lineage>
        <taxon>Bacteria</taxon>
        <taxon>Pseudomonadati</taxon>
        <taxon>Pseudomonadota</taxon>
        <taxon>Alphaproteobacteria</taxon>
        <taxon>Sphingomonadales</taxon>
        <taxon>Erythrobacteraceae</taxon>
        <taxon>Croceicoccus</taxon>
    </lineage>
</organism>
<name>A0ABU2ZDI2_9SPHN</name>